<keyword evidence="2" id="KW-1133">Transmembrane helix</keyword>
<accession>Q97DT3</accession>
<proteinExistence type="predicted"/>
<dbReference type="GeneID" id="44999883"/>
<evidence type="ECO:0000256" key="2">
    <source>
        <dbReference type="SAM" id="Phobius"/>
    </source>
</evidence>
<sequence>MSRKDKRVVSFLVMFFMIAGFVVNMKDIANASPQSTKPIEVVLAADAVSNNLDLTGFSDALKADLSSRYGISSSRVFVSSVDSTINSNINSFPWKRFDHTNTNATVNDADNYVVQYTDPNVTNITNTHIQIAGDGKSVTFLGYGIPAFKDFLITPNYNANNKVFNFTLDEGSVDYHTLDGAGFLFGSKYTYDSSGNRRLSGYAALMGSSVAGIYEFKNIDVSLFTQETSQTVVGSVTTLNAPVNLWGGTVTLLSKTSKPASVGGLRYLKLVASPTSASLYQFTDGTYNTTSSAIFTNVALPDTFGEFGFGPIASYQAHNCGIQTRVTYSNITMQEDTSVGFADLVRSTNWKYNDSMKLVVNVDNDGVSDFNNYAKYSSILYYMMLNNSHYVGWGINNSISGGTVESEANGFISRNNSRGTFINRSNASTDSLSEGVAAISDYIAGKIDSESTIDKPNLSTVFNGNGQVTVSTPDTTTSNGNPIADYSWRVLNVVTGVWEDKGNARTTALTFPQGTYSIVNLRIKDSVTGQWSNYASSYVATVANIAPVSQFNLSTSALMPDTAVAALRTGTQVTATDMSYIPNGDNIANWEWTVYDSVLQPISALTKTYSSSNKPSNVTFDFNGLGSGSYTIKLRTQNANGDWSSYYSQKLTIYKETNTISITTTENTTGTNLYSGTKNVPYSIVSSGSNITSYRTIRIFKGQLIKSDWKKVNALNVSDNASLTGEVADLYVQALDASGNSKSAFVGSYTISANVSMYYVGTTDPYVNNTPTNKDITFTFPSDSLQYSTDNGQTWEDMHSPMTVSTGGKYIFRGYGDSDASHYVTKDININKVFNGSAKNIDDGGKYRGDVTIDTTNFPNAIISVDNGTEVPYGNNTTLSDDGNYKLTGTDIYGNTKTYNFIIDKVLPTINVTGNSTQWTKNDVVLNVSKTAGASGVSKVTVIKDNGTPVDITENSSYTVGENGNYIFTVINGAGASASTVVNVDKIDKVKPSVAVSSMKIGEQDYNYSATVPAEKDVTVNLQNPNNVASGVKYYYSTNGTDWNPIEGTSYTVTSTGNATVNYKFKAVSNSGVESDVLQKDVYIIKPNYTNNIVNTATTSNGADYNGQWTNKDINFVLSGGISEAAFVKYQYSTDPSDEASWKDMQGANFNELTVSKDQDAKYYFRAVSKGGSYGSVTSGAELKLDKTIPTAMTVALKENKFTEFLNTISFNLFFKDTLDVNIYANNDISGIDHYDYQVVEDGTGDAYSENGPWKTYSELKLSRQFKGVVYARAIDKAGNISKVVSSDGFIVDNNKATAPKITATAGDKTYNSSWTASDINIVLSNSTAFSDIAGYQYKAGSNGTWTDMPLSSDGTLKDKITINQNTNKLYYFRAVSKSGVYGEENSLMIRRDALAPSTKVDVTGAVNSWTSKSVKFDVSNANDNNIAPISYYIKIGSGDWNKMDSTTYTFNNEINSAVQFKAVSDAGVENVSNTIYNVMIDKTTPTITGAAQNGSYSIGRVIGYNDNFGQIETATYKKNNGAAQNLTSGSQLTTPGAYSLEVVDKSGNRSVLNFTLKALPSVNDVLYTSDSKNAIDAIRNELNTHNDLKEPYASQIKASVKALEDRYAALEKEVMSLKDQTSNIVKTVDSLPNGKDGIIALENKMKSVYDKIAGGSSTLTNEQYAKLINESLYLKDKLNAIKALKDQVARVEAAIKALPAKGSVKKADVSKIKAVNDSYNALNKEQKALVNPDLVKKLNDVVDEASKLLLHNSPNGITVTGVDGTKFSPDTVLVVDPIKEEGNQTEFNSSADYVKKATLTNDKLKGKELVALYDVSILKNNVKIQPDGKVQVKIKIPAELGKRINLDIVHIADNGKVTSMDAKSDGEYLTFITTHFSKYGIVATDTCWFGICRAFGIYKATGGVCYDWAFILGALVIVSGMGFGYYRYKKRDDGVEEN</sequence>
<dbReference type="STRING" id="272562.CA_C3389"/>
<dbReference type="RefSeq" id="WP_010966659.1">
    <property type="nucleotide sequence ID" value="NC_003030.1"/>
</dbReference>
<organism evidence="3 4">
    <name type="scientific">Clostridium acetobutylicum (strain ATCC 824 / DSM 792 / JCM 1419 / IAM 19013 / LMG 5710 / NBRC 13948 / NRRL B-527 / VKM B-1787 / 2291 / W)</name>
    <dbReference type="NCBI Taxonomy" id="272562"/>
    <lineage>
        <taxon>Bacteria</taxon>
        <taxon>Bacillati</taxon>
        <taxon>Bacillota</taxon>
        <taxon>Clostridia</taxon>
        <taxon>Eubacteriales</taxon>
        <taxon>Clostridiaceae</taxon>
        <taxon>Clostridium</taxon>
    </lineage>
</organism>
<dbReference type="EMBL" id="AE001437">
    <property type="protein sequence ID" value="AAK81319.1"/>
    <property type="molecule type" value="Genomic_DNA"/>
</dbReference>
<evidence type="ECO:0000313" key="3">
    <source>
        <dbReference type="EMBL" id="AAK81319.1"/>
    </source>
</evidence>
<dbReference type="PATRIC" id="fig|272562.8.peg.3571"/>
<name>Q97DT3_CLOAB</name>
<keyword evidence="2" id="KW-0472">Membrane</keyword>
<protein>
    <submittedName>
        <fullName evidence="3">Possible S-layer protein</fullName>
    </submittedName>
</protein>
<dbReference type="eggNOG" id="COG4733">
    <property type="taxonomic scope" value="Bacteria"/>
</dbReference>
<evidence type="ECO:0000256" key="1">
    <source>
        <dbReference type="SAM" id="Coils"/>
    </source>
</evidence>
<dbReference type="OrthoDB" id="384490at2"/>
<dbReference type="KEGG" id="cac:CA_C3389"/>
<dbReference type="HOGENOM" id="CLU_235021_0_0_9"/>
<keyword evidence="1" id="KW-0175">Coiled coil</keyword>
<feature type="coiled-coil region" evidence="1">
    <location>
        <begin position="1594"/>
        <end position="1621"/>
    </location>
</feature>
<keyword evidence="2" id="KW-0812">Transmembrane</keyword>
<dbReference type="eggNOG" id="COG5492">
    <property type="taxonomic scope" value="Bacteria"/>
</dbReference>
<gene>
    <name evidence="3" type="ordered locus">CA_C3389</name>
</gene>
<evidence type="ECO:0000313" key="4">
    <source>
        <dbReference type="Proteomes" id="UP000000814"/>
    </source>
</evidence>
<dbReference type="eggNOG" id="COG3291">
    <property type="taxonomic scope" value="Bacteria"/>
</dbReference>
<dbReference type="PIR" id="D97316">
    <property type="entry name" value="D97316"/>
</dbReference>
<dbReference type="Proteomes" id="UP000000814">
    <property type="component" value="Chromosome"/>
</dbReference>
<reference evidence="3 4" key="1">
    <citation type="journal article" date="2001" name="J. Bacteriol.">
        <title>Genome sequence and comparative analysis of the solvent-producing bacterium Clostridium acetobutylicum.</title>
        <authorList>
            <person name="Nolling J."/>
            <person name="Breton G."/>
            <person name="Omelchenko M.V."/>
            <person name="Makarova K.S."/>
            <person name="Zeng Q."/>
            <person name="Gibson R."/>
            <person name="Lee H.M."/>
            <person name="Dubois J."/>
            <person name="Qiu D."/>
            <person name="Hitti J."/>
            <person name="Wolf Y.I."/>
            <person name="Tatusov R.L."/>
            <person name="Sabathe F."/>
            <person name="Doucette-Stamm L."/>
            <person name="Soucaille P."/>
            <person name="Daly M.J."/>
            <person name="Bennett G.N."/>
            <person name="Koonin E.V."/>
            <person name="Smith D.R."/>
        </authorList>
    </citation>
    <scope>NUCLEOTIDE SEQUENCE [LARGE SCALE GENOMIC DNA]</scope>
    <source>
        <strain evidence="4">ATCC 824 / DSM 792 / JCM 1419 / LMG 5710 / VKM B-1787</strain>
    </source>
</reference>
<feature type="transmembrane region" description="Helical" evidence="2">
    <location>
        <begin position="1909"/>
        <end position="1927"/>
    </location>
</feature>
<keyword evidence="4" id="KW-1185">Reference proteome</keyword>